<keyword evidence="2" id="KW-0472">Membrane</keyword>
<evidence type="ECO:0000256" key="2">
    <source>
        <dbReference type="SAM" id="Phobius"/>
    </source>
</evidence>
<organism evidence="3 4">
    <name type="scientific">Botryotinia calthae</name>
    <dbReference type="NCBI Taxonomy" id="38488"/>
    <lineage>
        <taxon>Eukaryota</taxon>
        <taxon>Fungi</taxon>
        <taxon>Dikarya</taxon>
        <taxon>Ascomycota</taxon>
        <taxon>Pezizomycotina</taxon>
        <taxon>Leotiomycetes</taxon>
        <taxon>Helotiales</taxon>
        <taxon>Sclerotiniaceae</taxon>
        <taxon>Botryotinia</taxon>
    </lineage>
</organism>
<evidence type="ECO:0000313" key="4">
    <source>
        <dbReference type="Proteomes" id="UP000297299"/>
    </source>
</evidence>
<dbReference type="Proteomes" id="UP000297299">
    <property type="component" value="Unassembled WGS sequence"/>
</dbReference>
<keyword evidence="4" id="KW-1185">Reference proteome</keyword>
<keyword evidence="2" id="KW-0812">Transmembrane</keyword>
<dbReference type="OrthoDB" id="3559763at2759"/>
<protein>
    <submittedName>
        <fullName evidence="3">Uncharacterized protein</fullName>
    </submittedName>
</protein>
<comment type="caution">
    <text evidence="3">The sequence shown here is derived from an EMBL/GenBank/DDBJ whole genome shotgun (WGS) entry which is preliminary data.</text>
</comment>
<accession>A0A4Y8D1S3</accession>
<dbReference type="AlphaFoldDB" id="A0A4Y8D1S3"/>
<feature type="transmembrane region" description="Helical" evidence="2">
    <location>
        <begin position="305"/>
        <end position="338"/>
    </location>
</feature>
<keyword evidence="2" id="KW-1133">Transmembrane helix</keyword>
<dbReference type="EMBL" id="PHWZ01000160">
    <property type="protein sequence ID" value="TEY62572.1"/>
    <property type="molecule type" value="Genomic_DNA"/>
</dbReference>
<sequence length="403" mass="43824">MSKDQNPKDRATHRGRGEAPRSHGRGAGRSSHRASPREASQSSAFATQTYGDVGEHHAETLESVSQSHPFGPTASIANMNLLCSEFTPRAAPATNTSLPTVPASNAPVLHPESMRDKEHCGSCGDVLNASIGIEWWKIEHLRENEECRKAYRLGTYTKKPIQNHAPQMTSTSAWSQGASQPLTQPQAANAGFFNPQSNNLSTVYDPSAGYAAPIGHTANTFYAPSSYRLPPVPNYSNSTTSANYTAPPGRIPTGFNLLAKPPLPAILLLPPITPLPTSPMKPDNKLHTKPQSITRLKANNTPQQLVVHSMVAVIVVVVIVVVVIVVVVIVVAVVMAIAPKVVVMIDTLKDKVDIWISFYFGSGFDVFPHISFHPPNDFSISYVSFVSRFQSFNTPIDYIRQQQ</sequence>
<feature type="compositionally biased region" description="Basic residues" evidence="1">
    <location>
        <begin position="22"/>
        <end position="34"/>
    </location>
</feature>
<name>A0A4Y8D1S3_9HELO</name>
<proteinExistence type="predicted"/>
<reference evidence="3 4" key="1">
    <citation type="submission" date="2017-11" db="EMBL/GenBank/DDBJ databases">
        <title>Comparative genomics of Botrytis spp.</title>
        <authorList>
            <person name="Valero-Jimenez C.A."/>
            <person name="Tapia P."/>
            <person name="Veloso J."/>
            <person name="Silva-Moreno E."/>
            <person name="Staats M."/>
            <person name="Valdes J.H."/>
            <person name="Van Kan J.A.L."/>
        </authorList>
    </citation>
    <scope>NUCLEOTIDE SEQUENCE [LARGE SCALE GENOMIC DNA]</scope>
    <source>
        <strain evidence="3 4">MUCL2830</strain>
    </source>
</reference>
<evidence type="ECO:0000256" key="1">
    <source>
        <dbReference type="SAM" id="MobiDB-lite"/>
    </source>
</evidence>
<feature type="region of interest" description="Disordered" evidence="1">
    <location>
        <begin position="1"/>
        <end position="43"/>
    </location>
</feature>
<evidence type="ECO:0000313" key="3">
    <source>
        <dbReference type="EMBL" id="TEY62572.1"/>
    </source>
</evidence>
<feature type="compositionally biased region" description="Basic and acidic residues" evidence="1">
    <location>
        <begin position="1"/>
        <end position="21"/>
    </location>
</feature>
<gene>
    <name evidence="3" type="ORF">BOTCAL_0160g00010</name>
</gene>